<evidence type="ECO:0000256" key="1">
    <source>
        <dbReference type="ARBA" id="ARBA00022658"/>
    </source>
</evidence>
<reference evidence="5" key="1">
    <citation type="submission" date="2021-06" db="EMBL/GenBank/DDBJ databases">
        <authorList>
            <person name="Kallberg Y."/>
            <person name="Tangrot J."/>
            <person name="Rosling A."/>
        </authorList>
    </citation>
    <scope>NUCLEOTIDE SEQUENCE</scope>
    <source>
        <strain evidence="5">AZ414A</strain>
    </source>
</reference>
<dbReference type="PANTHER" id="PTHR45982">
    <property type="entry name" value="REGULATOR OF CHROMOSOME CONDENSATION"/>
    <property type="match status" value="1"/>
</dbReference>
<organism evidence="5 6">
    <name type="scientific">Diversispora eburnea</name>
    <dbReference type="NCBI Taxonomy" id="1213867"/>
    <lineage>
        <taxon>Eukaryota</taxon>
        <taxon>Fungi</taxon>
        <taxon>Fungi incertae sedis</taxon>
        <taxon>Mucoromycota</taxon>
        <taxon>Glomeromycotina</taxon>
        <taxon>Glomeromycetes</taxon>
        <taxon>Diversisporales</taxon>
        <taxon>Diversisporaceae</taxon>
        <taxon>Diversispora</taxon>
    </lineage>
</organism>
<dbReference type="Gene3D" id="2.130.10.30">
    <property type="entry name" value="Regulator of chromosome condensation 1/beta-lactamase-inhibitor protein II"/>
    <property type="match status" value="1"/>
</dbReference>
<feature type="repeat" description="RCC1" evidence="3">
    <location>
        <begin position="183"/>
        <end position="237"/>
    </location>
</feature>
<evidence type="ECO:0000256" key="3">
    <source>
        <dbReference type="PROSITE-ProRule" id="PRU00235"/>
    </source>
</evidence>
<evidence type="ECO:0000256" key="2">
    <source>
        <dbReference type="ARBA" id="ARBA00022737"/>
    </source>
</evidence>
<dbReference type="GO" id="GO:0005737">
    <property type="term" value="C:cytoplasm"/>
    <property type="evidence" value="ECO:0007669"/>
    <property type="project" value="TreeGrafter"/>
</dbReference>
<dbReference type="Proteomes" id="UP000789706">
    <property type="component" value="Unassembled WGS sequence"/>
</dbReference>
<keyword evidence="2" id="KW-0677">Repeat</keyword>
<dbReference type="PANTHER" id="PTHR45982:SF1">
    <property type="entry name" value="REGULATOR OF CHROMOSOME CONDENSATION"/>
    <property type="match status" value="1"/>
</dbReference>
<dbReference type="InterPro" id="IPR009091">
    <property type="entry name" value="RCC1/BLIP-II"/>
</dbReference>
<evidence type="ECO:0000259" key="4">
    <source>
        <dbReference type="Pfam" id="PF25390"/>
    </source>
</evidence>
<dbReference type="PROSITE" id="PS00626">
    <property type="entry name" value="RCC1_2"/>
    <property type="match status" value="1"/>
</dbReference>
<dbReference type="OrthoDB" id="5370059at2759"/>
<dbReference type="EMBL" id="CAJVPK010000570">
    <property type="protein sequence ID" value="CAG8527247.1"/>
    <property type="molecule type" value="Genomic_DNA"/>
</dbReference>
<dbReference type="PROSITE" id="PS50012">
    <property type="entry name" value="RCC1_3"/>
    <property type="match status" value="2"/>
</dbReference>
<evidence type="ECO:0000313" key="6">
    <source>
        <dbReference type="Proteomes" id="UP000789706"/>
    </source>
</evidence>
<keyword evidence="6" id="KW-1185">Reference proteome</keyword>
<accession>A0A9N9AED3</accession>
<feature type="repeat" description="RCC1" evidence="3">
    <location>
        <begin position="238"/>
        <end position="304"/>
    </location>
</feature>
<comment type="caution">
    <text evidence="5">The sequence shown here is derived from an EMBL/GenBank/DDBJ whole genome shotgun (WGS) entry which is preliminary data.</text>
</comment>
<protein>
    <submittedName>
        <fullName evidence="5">4518_t:CDS:1</fullName>
    </submittedName>
</protein>
<dbReference type="PRINTS" id="PR00633">
    <property type="entry name" value="RCCNDNSATION"/>
</dbReference>
<dbReference type="GO" id="GO:0005085">
    <property type="term" value="F:guanyl-nucleotide exchange factor activity"/>
    <property type="evidence" value="ECO:0007669"/>
    <property type="project" value="TreeGrafter"/>
</dbReference>
<sequence length="356" mass="39323">MHTNPESQDAIISKAIDITEITNCNKIIWANFSSTLGEMRDVQGDDGKSSILWGFCQILNEVTTSPIFKPFKNLKKCFGDDDGIQGFLDFDGNLYYLNLNSNQEEIIDSNLTTKFIDIAQFWTGKDVIGITEDGKLMKWNLRNNSTPEEIIIQSDEEGDEVIEKFFINVACGENHCLALTRDGEVFSWGSGRYGQLGHGNLNSLDKSDKPKVIEFLQGLKITSIACGAWHSAVISDSGDLYTFGWNNLGRLGISPPGNNNGNNENTLNSAEPSLVEFQGDCDDDFINVVKVACGSAHTVVLTDDNNLLTCGWGKYGQQGQGPENLSENYSFTSVIEGKKVIDCYCGRWNTFAIVLE</sequence>
<name>A0A9N9AED3_9GLOM</name>
<proteinExistence type="predicted"/>
<gene>
    <name evidence="5" type="ORF">DEBURN_LOCUS5963</name>
</gene>
<dbReference type="InterPro" id="IPR051553">
    <property type="entry name" value="Ran_GTPase-activating"/>
</dbReference>
<keyword evidence="1" id="KW-0344">Guanine-nucleotide releasing factor</keyword>
<feature type="domain" description="RCC1-like" evidence="4">
    <location>
        <begin position="110"/>
        <end position="353"/>
    </location>
</feature>
<dbReference type="InterPro" id="IPR058923">
    <property type="entry name" value="RCC1-like_dom"/>
</dbReference>
<dbReference type="Pfam" id="PF25390">
    <property type="entry name" value="WD40_RLD"/>
    <property type="match status" value="1"/>
</dbReference>
<dbReference type="SUPFAM" id="SSF50985">
    <property type="entry name" value="RCC1/BLIP-II"/>
    <property type="match status" value="1"/>
</dbReference>
<evidence type="ECO:0000313" key="5">
    <source>
        <dbReference type="EMBL" id="CAG8527247.1"/>
    </source>
</evidence>
<dbReference type="InterPro" id="IPR000408">
    <property type="entry name" value="Reg_chr_condens"/>
</dbReference>
<dbReference type="AlphaFoldDB" id="A0A9N9AED3"/>